<evidence type="ECO:0000313" key="1">
    <source>
        <dbReference type="EMBL" id="KAK7323397.1"/>
    </source>
</evidence>
<accession>A0AAN9KTM4</accession>
<keyword evidence="2" id="KW-1185">Reference proteome</keyword>
<proteinExistence type="predicted"/>
<evidence type="ECO:0000313" key="2">
    <source>
        <dbReference type="Proteomes" id="UP001367508"/>
    </source>
</evidence>
<gene>
    <name evidence="1" type="ORF">VNO77_26869</name>
</gene>
<dbReference type="AlphaFoldDB" id="A0AAN9KTM4"/>
<protein>
    <submittedName>
        <fullName evidence="1">Uncharacterized protein</fullName>
    </submittedName>
</protein>
<comment type="caution">
    <text evidence="1">The sequence shown here is derived from an EMBL/GenBank/DDBJ whole genome shotgun (WGS) entry which is preliminary data.</text>
</comment>
<organism evidence="1 2">
    <name type="scientific">Canavalia gladiata</name>
    <name type="common">Sword bean</name>
    <name type="synonym">Dolichos gladiatus</name>
    <dbReference type="NCBI Taxonomy" id="3824"/>
    <lineage>
        <taxon>Eukaryota</taxon>
        <taxon>Viridiplantae</taxon>
        <taxon>Streptophyta</taxon>
        <taxon>Embryophyta</taxon>
        <taxon>Tracheophyta</taxon>
        <taxon>Spermatophyta</taxon>
        <taxon>Magnoliopsida</taxon>
        <taxon>eudicotyledons</taxon>
        <taxon>Gunneridae</taxon>
        <taxon>Pentapetalae</taxon>
        <taxon>rosids</taxon>
        <taxon>fabids</taxon>
        <taxon>Fabales</taxon>
        <taxon>Fabaceae</taxon>
        <taxon>Papilionoideae</taxon>
        <taxon>50 kb inversion clade</taxon>
        <taxon>NPAAA clade</taxon>
        <taxon>indigoferoid/millettioid clade</taxon>
        <taxon>Phaseoleae</taxon>
        <taxon>Canavalia</taxon>
    </lineage>
</organism>
<dbReference type="EMBL" id="JAYMYQ010000006">
    <property type="protein sequence ID" value="KAK7323397.1"/>
    <property type="molecule type" value="Genomic_DNA"/>
</dbReference>
<dbReference type="Proteomes" id="UP001367508">
    <property type="component" value="Unassembled WGS sequence"/>
</dbReference>
<reference evidence="1 2" key="1">
    <citation type="submission" date="2024-01" db="EMBL/GenBank/DDBJ databases">
        <title>The genomes of 5 underutilized Papilionoideae crops provide insights into root nodulation and disease resistanc.</title>
        <authorList>
            <person name="Jiang F."/>
        </authorList>
    </citation>
    <scope>NUCLEOTIDE SEQUENCE [LARGE SCALE GENOMIC DNA]</scope>
    <source>
        <strain evidence="1">LVBAO_FW01</strain>
        <tissue evidence="1">Leaves</tissue>
    </source>
</reference>
<name>A0AAN9KTM4_CANGL</name>
<sequence>MAIGVIDLKQTLRYYYQVHIQIHSVTTGVNYKYFSSLILVIRGLWTQLQHLDLIATILWCPAKYHLADPSAKQFCPNTPDYGSLSSALVPNNHAKYP</sequence>